<dbReference type="EMBL" id="ROVY01000226">
    <property type="protein sequence ID" value="MHI24919.1"/>
    <property type="molecule type" value="Genomic_DNA"/>
</dbReference>
<accession>A0A3K8YTQ5</accession>
<protein>
    <recommendedName>
        <fullName evidence="3">Tail fiber assembly protein</fullName>
    </recommendedName>
</protein>
<feature type="region of interest" description="Disordered" evidence="1">
    <location>
        <begin position="85"/>
        <end position="105"/>
    </location>
</feature>
<evidence type="ECO:0008006" key="3">
    <source>
        <dbReference type="Google" id="ProtNLM"/>
    </source>
</evidence>
<evidence type="ECO:0000313" key="2">
    <source>
        <dbReference type="EMBL" id="MHI24919.1"/>
    </source>
</evidence>
<dbReference type="Pfam" id="PF02413">
    <property type="entry name" value="Caudo_TAP"/>
    <property type="match status" value="1"/>
</dbReference>
<dbReference type="Proteomes" id="UP000885364">
    <property type="component" value="Unassembled WGS sequence"/>
</dbReference>
<dbReference type="AlphaFoldDB" id="A0A3K8YTQ5"/>
<gene>
    <name evidence="2" type="ORF">EEM47_24825</name>
</gene>
<evidence type="ECO:0000256" key="1">
    <source>
        <dbReference type="SAM" id="MobiDB-lite"/>
    </source>
</evidence>
<name>A0A3K8YTQ5_SALER</name>
<dbReference type="InterPro" id="IPR003458">
    <property type="entry name" value="Phage_T4_Gp38_tail_assem"/>
</dbReference>
<comment type="caution">
    <text evidence="2">The sequence shown here is derived from an EMBL/GenBank/DDBJ whole genome shotgun (WGS) entry which is preliminary data.</text>
</comment>
<sequence>MRVHACAVTSNLPFKSMKKQLCRFFCERVLSQWLNPLRALIFHIFHGARHGSQINLSTGTAPLTAIQGQSWQEMVDHRGETVYSTEDASPVSITRPGPYPDNTTTLTPDVPYPVWNGEGWITDTAAQNAANIQENIRIYRELMMSVVLAQCPLTSAVSLGETLTDAQKNTLAGLQEYATELAEFIQNADLTITNISFPTVNPGLLEYPFN</sequence>
<proteinExistence type="predicted"/>
<reference evidence="2" key="1">
    <citation type="submission" date="2018-11" db="EMBL/GenBank/DDBJ databases">
        <authorList>
            <consortium name="PulseNet: The National Subtyping Network for Foodborne Disease Surveillance"/>
            <person name="Tarr C.L."/>
            <person name="Trees E."/>
            <person name="Katz L.S."/>
            <person name="Carleton-Romer H.A."/>
            <person name="Stroika S."/>
            <person name="Kucerova Z."/>
            <person name="Roache K.F."/>
            <person name="Sabol A.L."/>
            <person name="Besser J."/>
            <person name="Gerner-Smidt P."/>
        </authorList>
    </citation>
    <scope>NUCLEOTIDE SEQUENCE [LARGE SCALE GENOMIC DNA]</scope>
    <source>
        <strain evidence="2">PNUSAS059688</strain>
    </source>
</reference>
<organism evidence="2">
    <name type="scientific">Salmonella enterica</name>
    <name type="common">Salmonella choleraesuis</name>
    <dbReference type="NCBI Taxonomy" id="28901"/>
    <lineage>
        <taxon>Bacteria</taxon>
        <taxon>Pseudomonadati</taxon>
        <taxon>Pseudomonadota</taxon>
        <taxon>Gammaproteobacteria</taxon>
        <taxon>Enterobacterales</taxon>
        <taxon>Enterobacteriaceae</taxon>
        <taxon>Salmonella</taxon>
    </lineage>
</organism>